<organism evidence="2 3">
    <name type="scientific">Nocardioides humilatus</name>
    <dbReference type="NCBI Taxonomy" id="2607660"/>
    <lineage>
        <taxon>Bacteria</taxon>
        <taxon>Bacillati</taxon>
        <taxon>Actinomycetota</taxon>
        <taxon>Actinomycetes</taxon>
        <taxon>Propionibacteriales</taxon>
        <taxon>Nocardioidaceae</taxon>
        <taxon>Nocardioides</taxon>
    </lineage>
</organism>
<reference evidence="2 3" key="1">
    <citation type="submission" date="2019-09" db="EMBL/GenBank/DDBJ databases">
        <title>Nocardioides panacisoli sp. nov., isolated from the soil of a ginseng field.</title>
        <authorList>
            <person name="Cho C."/>
        </authorList>
    </citation>
    <scope>NUCLEOTIDE SEQUENCE [LARGE SCALE GENOMIC DNA]</scope>
    <source>
        <strain evidence="2 3">BN130099</strain>
    </source>
</reference>
<reference evidence="2 3" key="2">
    <citation type="submission" date="2019-09" db="EMBL/GenBank/DDBJ databases">
        <authorList>
            <person name="Jin C."/>
        </authorList>
    </citation>
    <scope>NUCLEOTIDE SEQUENCE [LARGE SCALE GENOMIC DNA]</scope>
    <source>
        <strain evidence="2 3">BN130099</strain>
    </source>
</reference>
<sequence length="258" mass="28849">MSNTKTLFSERSQRLILWWGIGLAVIYGVCLIFLFDMVPPPSAEWSPEQVAAFYQEHGTRIRWGSVICGWTSAFMMPILAVVTMQMARVETGGAKIWSALSLVSGAMMSLFLALPPIFWGVAAFNADRGDEITAMMHELGLLTLTTTDQYYIFMWVGVTVLALRPATQLVKHNPFPRWWGYLSLWITVMFEAGAFAFIPKTGPLSWNGLLVFWSPLSLFGVWITIQSWLVFRALRGQVADKQAATEAETAAELEAVLL</sequence>
<protein>
    <recommendedName>
        <fullName evidence="4">DUF4386 domain-containing protein</fullName>
    </recommendedName>
</protein>
<gene>
    <name evidence="2" type="ORF">F0U44_06175</name>
</gene>
<evidence type="ECO:0000313" key="3">
    <source>
        <dbReference type="Proteomes" id="UP000325003"/>
    </source>
</evidence>
<evidence type="ECO:0000313" key="2">
    <source>
        <dbReference type="EMBL" id="KAA1421852.1"/>
    </source>
</evidence>
<feature type="transmembrane region" description="Helical" evidence="1">
    <location>
        <begin position="15"/>
        <end position="35"/>
    </location>
</feature>
<feature type="transmembrane region" description="Helical" evidence="1">
    <location>
        <begin position="149"/>
        <end position="166"/>
    </location>
</feature>
<keyword evidence="3" id="KW-1185">Reference proteome</keyword>
<dbReference type="AlphaFoldDB" id="A0A5B1LME8"/>
<dbReference type="Proteomes" id="UP000325003">
    <property type="component" value="Unassembled WGS sequence"/>
</dbReference>
<feature type="transmembrane region" description="Helical" evidence="1">
    <location>
        <begin position="96"/>
        <end position="119"/>
    </location>
</feature>
<accession>A0A5B1LME8</accession>
<keyword evidence="1" id="KW-1133">Transmembrane helix</keyword>
<comment type="caution">
    <text evidence="2">The sequence shown here is derived from an EMBL/GenBank/DDBJ whole genome shotgun (WGS) entry which is preliminary data.</text>
</comment>
<name>A0A5B1LME8_9ACTN</name>
<keyword evidence="1" id="KW-0472">Membrane</keyword>
<evidence type="ECO:0000256" key="1">
    <source>
        <dbReference type="SAM" id="Phobius"/>
    </source>
</evidence>
<dbReference type="EMBL" id="VUJV01000001">
    <property type="protein sequence ID" value="KAA1421852.1"/>
    <property type="molecule type" value="Genomic_DNA"/>
</dbReference>
<feature type="transmembrane region" description="Helical" evidence="1">
    <location>
        <begin position="63"/>
        <end position="84"/>
    </location>
</feature>
<feature type="transmembrane region" description="Helical" evidence="1">
    <location>
        <begin position="210"/>
        <end position="231"/>
    </location>
</feature>
<keyword evidence="1" id="KW-0812">Transmembrane</keyword>
<dbReference type="RefSeq" id="WP_149727313.1">
    <property type="nucleotide sequence ID" value="NZ_VUJV01000001.1"/>
</dbReference>
<proteinExistence type="predicted"/>
<evidence type="ECO:0008006" key="4">
    <source>
        <dbReference type="Google" id="ProtNLM"/>
    </source>
</evidence>
<feature type="transmembrane region" description="Helical" evidence="1">
    <location>
        <begin position="178"/>
        <end position="198"/>
    </location>
</feature>